<reference evidence="10" key="1">
    <citation type="submission" date="2016-09" db="EMBL/GenBank/DDBJ databases">
        <authorList>
            <person name="Varghese N."/>
            <person name="Submissions S."/>
        </authorList>
    </citation>
    <scope>NUCLEOTIDE SEQUENCE [LARGE SCALE GENOMIC DNA]</scope>
    <source>
        <strain evidence="10">ANC 4422</strain>
    </source>
</reference>
<dbReference type="AlphaFoldDB" id="A0A1G6J7W6"/>
<dbReference type="Pfam" id="PF18331">
    <property type="entry name" value="PKHD_C"/>
    <property type="match status" value="1"/>
</dbReference>
<name>A0A1G6J7W6_9GAMM</name>
<dbReference type="InterPro" id="IPR023550">
    <property type="entry name" value="PKHD_hydroxylase"/>
</dbReference>
<dbReference type="GO" id="GO:0006879">
    <property type="term" value="P:intracellular iron ion homeostasis"/>
    <property type="evidence" value="ECO:0007669"/>
    <property type="project" value="TreeGrafter"/>
</dbReference>
<dbReference type="NCBIfam" id="NF003975">
    <property type="entry name" value="PRK05467.1-4"/>
    <property type="match status" value="1"/>
</dbReference>
<proteinExistence type="inferred from homology"/>
<feature type="binding site" evidence="7">
    <location>
        <position position="169"/>
    </location>
    <ligand>
        <name>2-oxoglutarate</name>
        <dbReference type="ChEBI" id="CHEBI:16810"/>
    </ligand>
</feature>
<evidence type="ECO:0000256" key="3">
    <source>
        <dbReference type="ARBA" id="ARBA00022896"/>
    </source>
</evidence>
<comment type="cofactor">
    <cofactor evidence="1 7">
        <name>L-ascorbate</name>
        <dbReference type="ChEBI" id="CHEBI:38290"/>
    </cofactor>
</comment>
<dbReference type="InterPro" id="IPR044862">
    <property type="entry name" value="Pro_4_hyd_alph_FE2OG_OXY"/>
</dbReference>
<dbReference type="Pfam" id="PF13640">
    <property type="entry name" value="2OG-FeII_Oxy_3"/>
    <property type="match status" value="1"/>
</dbReference>
<protein>
    <submittedName>
        <fullName evidence="9">PKHD-type hydroxylase</fullName>
    </submittedName>
</protein>
<evidence type="ECO:0000313" key="10">
    <source>
        <dbReference type="Proteomes" id="UP000242501"/>
    </source>
</evidence>
<accession>A0A1G6J7W6</accession>
<dbReference type="NCBIfam" id="NF003974">
    <property type="entry name" value="PRK05467.1-3"/>
    <property type="match status" value="1"/>
</dbReference>
<evidence type="ECO:0000256" key="2">
    <source>
        <dbReference type="ARBA" id="ARBA00022723"/>
    </source>
</evidence>
<feature type="binding site" evidence="7">
    <location>
        <position position="98"/>
    </location>
    <ligand>
        <name>Fe cation</name>
        <dbReference type="ChEBI" id="CHEBI:24875"/>
    </ligand>
</feature>
<gene>
    <name evidence="9" type="ORF">SAMN05421733_11054</name>
</gene>
<dbReference type="OrthoDB" id="9812472at2"/>
<dbReference type="InterPro" id="IPR006620">
    <property type="entry name" value="Pro_4_hyd_alph"/>
</dbReference>
<dbReference type="InterPro" id="IPR005123">
    <property type="entry name" value="Oxoglu/Fe-dep_dioxygenase_dom"/>
</dbReference>
<dbReference type="RefSeq" id="WP_092749430.1">
    <property type="nucleotide sequence ID" value="NZ_FMYL01000010.1"/>
</dbReference>
<keyword evidence="6 7" id="KW-0408">Iron</keyword>
<dbReference type="SMART" id="SM00702">
    <property type="entry name" value="P4Hc"/>
    <property type="match status" value="1"/>
</dbReference>
<keyword evidence="5 7" id="KW-0560">Oxidoreductase</keyword>
<dbReference type="EMBL" id="FMYL01000010">
    <property type="protein sequence ID" value="SDC14777.1"/>
    <property type="molecule type" value="Genomic_DNA"/>
</dbReference>
<dbReference type="STRING" id="1219383.SAMN05421733_11054"/>
<keyword evidence="4 7" id="KW-0223">Dioxygenase</keyword>
<dbReference type="GO" id="GO:0006974">
    <property type="term" value="P:DNA damage response"/>
    <property type="evidence" value="ECO:0007669"/>
    <property type="project" value="TreeGrafter"/>
</dbReference>
<dbReference type="InterPro" id="IPR041097">
    <property type="entry name" value="PKHD_C"/>
</dbReference>
<feature type="binding site" evidence="7">
    <location>
        <position position="96"/>
    </location>
    <ligand>
        <name>Fe cation</name>
        <dbReference type="ChEBI" id="CHEBI:24875"/>
    </ligand>
</feature>
<dbReference type="PANTHER" id="PTHR41536">
    <property type="entry name" value="PKHD-TYPE HYDROXYLASE YBIX"/>
    <property type="match status" value="1"/>
</dbReference>
<evidence type="ECO:0000256" key="1">
    <source>
        <dbReference type="ARBA" id="ARBA00001961"/>
    </source>
</evidence>
<dbReference type="Proteomes" id="UP000242501">
    <property type="component" value="Unassembled WGS sequence"/>
</dbReference>
<dbReference type="PROSITE" id="PS51471">
    <property type="entry name" value="FE2OG_OXY"/>
    <property type="match status" value="1"/>
</dbReference>
<feature type="domain" description="Fe2OG dioxygenase" evidence="8">
    <location>
        <begin position="78"/>
        <end position="178"/>
    </location>
</feature>
<dbReference type="Gene3D" id="2.60.120.620">
    <property type="entry name" value="q2cbj1_9rhob like domain"/>
    <property type="match status" value="1"/>
</dbReference>
<keyword evidence="2 7" id="KW-0479">Metal-binding</keyword>
<evidence type="ECO:0000256" key="4">
    <source>
        <dbReference type="ARBA" id="ARBA00022964"/>
    </source>
</evidence>
<dbReference type="Gene3D" id="4.10.860.20">
    <property type="entry name" value="Rabenosyn, Rab binding domain"/>
    <property type="match status" value="1"/>
</dbReference>
<dbReference type="GO" id="GO:0005506">
    <property type="term" value="F:iron ion binding"/>
    <property type="evidence" value="ECO:0007669"/>
    <property type="project" value="UniProtKB-UniRule"/>
</dbReference>
<evidence type="ECO:0000313" key="9">
    <source>
        <dbReference type="EMBL" id="SDC14777.1"/>
    </source>
</evidence>
<evidence type="ECO:0000256" key="5">
    <source>
        <dbReference type="ARBA" id="ARBA00023002"/>
    </source>
</evidence>
<dbReference type="PANTHER" id="PTHR41536:SF1">
    <property type="entry name" value="PKHD-TYPE HYDROXYLASE YBIX"/>
    <property type="match status" value="1"/>
</dbReference>
<feature type="binding site" evidence="7">
    <location>
        <position position="159"/>
    </location>
    <ligand>
        <name>Fe cation</name>
        <dbReference type="ChEBI" id="CHEBI:24875"/>
    </ligand>
</feature>
<organism evidence="9 10">
    <name type="scientific">Acinetobacter boissieri</name>
    <dbReference type="NCBI Taxonomy" id="1219383"/>
    <lineage>
        <taxon>Bacteria</taxon>
        <taxon>Pseudomonadati</taxon>
        <taxon>Pseudomonadota</taxon>
        <taxon>Gammaproteobacteria</taxon>
        <taxon>Moraxellales</taxon>
        <taxon>Moraxellaceae</taxon>
        <taxon>Acinetobacter</taxon>
    </lineage>
</organism>
<dbReference type="HAMAP" id="MF_00657">
    <property type="entry name" value="Hydroxyl_YbiX"/>
    <property type="match status" value="1"/>
</dbReference>
<keyword evidence="3 7" id="KW-0847">Vitamin C</keyword>
<evidence type="ECO:0000256" key="7">
    <source>
        <dbReference type="HAMAP-Rule" id="MF_00657"/>
    </source>
</evidence>
<evidence type="ECO:0000256" key="6">
    <source>
        <dbReference type="ARBA" id="ARBA00023004"/>
    </source>
</evidence>
<dbReference type="GO" id="GO:0016706">
    <property type="term" value="F:2-oxoglutarate-dependent dioxygenase activity"/>
    <property type="evidence" value="ECO:0007669"/>
    <property type="project" value="UniProtKB-UniRule"/>
</dbReference>
<keyword evidence="10" id="KW-1185">Reference proteome</keyword>
<evidence type="ECO:0000259" key="8">
    <source>
        <dbReference type="PROSITE" id="PS51471"/>
    </source>
</evidence>
<sequence length="227" mass="25518">MLIQVPNLLTLEQINECRTLLETAPWVDGKHTTGHQSAQIKNNLQLPIDCEDALHIGKIITQAFQTNPTAFSASLPKTILPPMFNCYQNGGHFGTHIDNAIRPHPVLNTYMRTDVSCTLFFTNPDEYDGGELIIEDTYGTQSVKLNAGDAILYPSTSLHEVTPVTRGARVSSFFWIQSFVASDIQRRMLFELDQSIQSLTQQLGSNHEDVVQLTGIYHNLLRQWSDM</sequence>
<dbReference type="GO" id="GO:0031418">
    <property type="term" value="F:L-ascorbic acid binding"/>
    <property type="evidence" value="ECO:0007669"/>
    <property type="project" value="UniProtKB-KW"/>
</dbReference>
<comment type="cofactor">
    <cofactor evidence="7">
        <name>Fe(2+)</name>
        <dbReference type="ChEBI" id="CHEBI:29033"/>
    </cofactor>
    <text evidence="7">Binds 1 Fe(2+) ion per subunit.</text>
</comment>